<dbReference type="GO" id="GO:0008442">
    <property type="term" value="F:3-hydroxyisobutyrate dehydrogenase activity"/>
    <property type="evidence" value="ECO:0007669"/>
    <property type="project" value="UniProtKB-EC"/>
</dbReference>
<evidence type="ECO:0000256" key="3">
    <source>
        <dbReference type="ARBA" id="ARBA00023002"/>
    </source>
</evidence>
<comment type="pathway">
    <text evidence="6">Amino-acid degradation; L-valine degradation.</text>
</comment>
<protein>
    <recommendedName>
        <fullName evidence="6">3-hydroxyisobutyrate dehydrogenase</fullName>
        <shortName evidence="6">HIBADH</shortName>
        <ecNumber evidence="6">1.1.1.31</ecNumber>
    </recommendedName>
</protein>
<dbReference type="STRING" id="633194.SAMN05421759_10567"/>
<dbReference type="InterPro" id="IPR006115">
    <property type="entry name" value="6PGDH_NADP-bd"/>
</dbReference>
<evidence type="ECO:0000259" key="8">
    <source>
        <dbReference type="Pfam" id="PF14833"/>
    </source>
</evidence>
<dbReference type="PANTHER" id="PTHR22981:SF7">
    <property type="entry name" value="3-HYDROXYISOBUTYRATE DEHYDROGENASE, MITOCHONDRIAL"/>
    <property type="match status" value="1"/>
</dbReference>
<evidence type="ECO:0000313" key="11">
    <source>
        <dbReference type="Proteomes" id="UP000186684"/>
    </source>
</evidence>
<dbReference type="CDD" id="cd06558">
    <property type="entry name" value="crotonase-like"/>
    <property type="match status" value="1"/>
</dbReference>
<keyword evidence="11" id="KW-1185">Reference proteome</keyword>
<dbReference type="InterPro" id="IPR029045">
    <property type="entry name" value="ClpP/crotonase-like_dom_sf"/>
</dbReference>
<dbReference type="SUPFAM" id="SSF52096">
    <property type="entry name" value="ClpP/crotonase"/>
    <property type="match status" value="1"/>
</dbReference>
<dbReference type="Gene3D" id="1.10.1040.10">
    <property type="entry name" value="N-(1-d-carboxylethyl)-l-norvaline Dehydrogenase, domain 2"/>
    <property type="match status" value="1"/>
</dbReference>
<dbReference type="NCBIfam" id="NF004127">
    <property type="entry name" value="PRK05617.1"/>
    <property type="match status" value="1"/>
</dbReference>
<dbReference type="GO" id="GO:0003857">
    <property type="term" value="F:(3S)-3-hydroxyacyl-CoA dehydrogenase (NAD+) activity"/>
    <property type="evidence" value="ECO:0007669"/>
    <property type="project" value="UniProtKB-EC"/>
</dbReference>
<dbReference type="GO" id="GO:0050661">
    <property type="term" value="F:NADP binding"/>
    <property type="evidence" value="ECO:0007669"/>
    <property type="project" value="InterPro"/>
</dbReference>
<evidence type="ECO:0000259" key="9">
    <source>
        <dbReference type="Pfam" id="PF16113"/>
    </source>
</evidence>
<feature type="domain" description="3-hydroxyisobutyrate dehydrogenase-like NAD-binding" evidence="8">
    <location>
        <begin position="513"/>
        <end position="638"/>
    </location>
</feature>
<feature type="domain" description="Enoyl-CoA hydratase/isomerase" evidence="9">
    <location>
        <begin position="17"/>
        <end position="330"/>
    </location>
</feature>
<keyword evidence="3 6" id="KW-0560">Oxidoreductase</keyword>
<evidence type="ECO:0000259" key="7">
    <source>
        <dbReference type="Pfam" id="PF03446"/>
    </source>
</evidence>
<dbReference type="Pfam" id="PF14833">
    <property type="entry name" value="NAD_binding_11"/>
    <property type="match status" value="1"/>
</dbReference>
<dbReference type="InterPro" id="IPR029154">
    <property type="entry name" value="HIBADH-like_NADP-bd"/>
</dbReference>
<dbReference type="SUPFAM" id="SSF48179">
    <property type="entry name" value="6-phosphogluconate dehydrogenase C-terminal domain-like"/>
    <property type="match status" value="1"/>
</dbReference>
<dbReference type="GO" id="GO:0051287">
    <property type="term" value="F:NAD binding"/>
    <property type="evidence" value="ECO:0007669"/>
    <property type="project" value="InterPro"/>
</dbReference>
<dbReference type="Proteomes" id="UP000186684">
    <property type="component" value="Unassembled WGS sequence"/>
</dbReference>
<dbReference type="EMBL" id="FTOQ01000005">
    <property type="protein sequence ID" value="SIS88106.1"/>
    <property type="molecule type" value="Genomic_DNA"/>
</dbReference>
<evidence type="ECO:0000256" key="1">
    <source>
        <dbReference type="ARBA" id="ARBA00009080"/>
    </source>
</evidence>
<feature type="domain" description="6-phosphogluconate dehydrogenase NADP-binding" evidence="7">
    <location>
        <begin position="359"/>
        <end position="510"/>
    </location>
</feature>
<evidence type="ECO:0000256" key="4">
    <source>
        <dbReference type="ARBA" id="ARBA00023027"/>
    </source>
</evidence>
<comment type="catalytic activity">
    <reaction evidence="5">
        <text>a (3S)-3-hydroxyacyl-CoA + NAD(+) = a 3-oxoacyl-CoA + NADH + H(+)</text>
        <dbReference type="Rhea" id="RHEA:22432"/>
        <dbReference type="ChEBI" id="CHEBI:15378"/>
        <dbReference type="ChEBI" id="CHEBI:57318"/>
        <dbReference type="ChEBI" id="CHEBI:57540"/>
        <dbReference type="ChEBI" id="CHEBI:57945"/>
        <dbReference type="ChEBI" id="CHEBI:90726"/>
        <dbReference type="EC" id="1.1.1.35"/>
    </reaction>
</comment>
<dbReference type="UniPathway" id="UPA00362"/>
<dbReference type="InterPro" id="IPR036291">
    <property type="entry name" value="NAD(P)-bd_dom_sf"/>
</dbReference>
<reference evidence="11" key="1">
    <citation type="submission" date="2017-01" db="EMBL/GenBank/DDBJ databases">
        <authorList>
            <person name="Varghese N."/>
            <person name="Submissions S."/>
        </authorList>
    </citation>
    <scope>NUCLEOTIDE SEQUENCE [LARGE SCALE GENOMIC DNA]</scope>
    <source>
        <strain evidence="11">DSM 29430</strain>
    </source>
</reference>
<keyword evidence="4 6" id="KW-0520">NAD</keyword>
<dbReference type="FunFam" id="1.10.1040.10:FF:000006">
    <property type="entry name" value="3-hydroxyisobutyrate dehydrogenase"/>
    <property type="match status" value="1"/>
</dbReference>
<dbReference type="InterPro" id="IPR013328">
    <property type="entry name" value="6PGD_dom2"/>
</dbReference>
<accession>A0A1N7MPM4</accession>
<organism evidence="10 11">
    <name type="scientific">Roseivivax lentus</name>
    <dbReference type="NCBI Taxonomy" id="633194"/>
    <lineage>
        <taxon>Bacteria</taxon>
        <taxon>Pseudomonadati</taxon>
        <taxon>Pseudomonadota</taxon>
        <taxon>Alphaproteobacteria</taxon>
        <taxon>Rhodobacterales</taxon>
        <taxon>Roseobacteraceae</taxon>
        <taxon>Roseivivax</taxon>
    </lineage>
</organism>
<evidence type="ECO:0000256" key="5">
    <source>
        <dbReference type="ARBA" id="ARBA00049556"/>
    </source>
</evidence>
<dbReference type="InterPro" id="IPR002204">
    <property type="entry name" value="3-OH-isobutyrate_DH-rel_CS"/>
</dbReference>
<proteinExistence type="inferred from homology"/>
<sequence>MTAETTEISIRREGRAGRITLTRPKALNALSHAMCLAIEAALLDWLDDPEVALVLIDAEGERAFCAGGDITAMYDEGRRGAYEGARQFWRDEYRMNALLAEYPKPIAAFAQGFTMGGGVGLAGHVSHRIVGDSTQIAMPECGIGLVPDVGGSLLLARAPGRLGEYLGLTAARMGPGDALHCGFADHYIPETAWETLKTTLAETGDPEAIAAAARPAPESPLATQQAEIDALFSGERLIDIVNALKASETEFAAAALKALSRNAPLSMAVTLEMLHRHRAGSLDIRKALALEYRFTHRALPEGDFLEGVRAQVIDKDRAPKWQHALDAVPLAAAAKMLQPVRDAELAFHDLSAQETHAMKIGFIGLGNMGGPMAQNLAKAGHDVTGFDTQTVTLDGVATAASATEAARDADVVITMLPNGEILKSVAAEVIPAMKAGAVFLDCSTVDVDSARAVAADAAAAGLLPLDAPVSGGTGGAQAGTLTFMVGGDAAGFETAKPLFDIMGSKSVHCGASGNGQAAKICNNMILGVTMIATCEAFALADKLGLDRQAMFDVVSTSSGQSWSMNTYCPAPGIGPKSPADNDYKPGFAADLMLKDLRLARAAAEGADADTPMGQAAMALYARFVEEEDGAGRDFSAMLPRFEARGRG</sequence>
<dbReference type="Gene3D" id="3.90.226.10">
    <property type="entry name" value="2-enoyl-CoA Hydratase, Chain A, domain 1"/>
    <property type="match status" value="1"/>
</dbReference>
<dbReference type="GO" id="GO:0006574">
    <property type="term" value="P:L-valine catabolic process"/>
    <property type="evidence" value="ECO:0007669"/>
    <property type="project" value="UniProtKB-UniPathway"/>
</dbReference>
<dbReference type="AlphaFoldDB" id="A0A1N7MPM4"/>
<dbReference type="PROSITE" id="PS00895">
    <property type="entry name" value="3_HYDROXYISOBUT_DH"/>
    <property type="match status" value="1"/>
</dbReference>
<keyword evidence="2 6" id="KW-0101">Branched-chain amino acid catabolism</keyword>
<name>A0A1N7MPM4_9RHOB</name>
<dbReference type="OrthoDB" id="9790967at2"/>
<dbReference type="NCBIfam" id="TIGR01692">
    <property type="entry name" value="HIBADH"/>
    <property type="match status" value="1"/>
</dbReference>
<dbReference type="SUPFAM" id="SSF51735">
    <property type="entry name" value="NAD(P)-binding Rossmann-fold domains"/>
    <property type="match status" value="1"/>
</dbReference>
<dbReference type="InterPro" id="IPR011548">
    <property type="entry name" value="HIBADH"/>
</dbReference>
<dbReference type="Pfam" id="PF03446">
    <property type="entry name" value="NAD_binding_2"/>
    <property type="match status" value="1"/>
</dbReference>
<dbReference type="PANTHER" id="PTHR22981">
    <property type="entry name" value="3-HYDROXYISOBUTYRATE DEHYDROGENASE-RELATED"/>
    <property type="match status" value="1"/>
</dbReference>
<evidence type="ECO:0000256" key="2">
    <source>
        <dbReference type="ARBA" id="ARBA00022456"/>
    </source>
</evidence>
<gene>
    <name evidence="10" type="ORF">SAMN05421759_10567</name>
</gene>
<evidence type="ECO:0000256" key="6">
    <source>
        <dbReference type="RuleBase" id="RU910714"/>
    </source>
</evidence>
<comment type="catalytic activity">
    <reaction evidence="6">
        <text>3-hydroxy-2-methylpropanoate + NAD(+) = 2-methyl-3-oxopropanoate + NADH + H(+)</text>
        <dbReference type="Rhea" id="RHEA:17681"/>
        <dbReference type="ChEBI" id="CHEBI:11805"/>
        <dbReference type="ChEBI" id="CHEBI:15378"/>
        <dbReference type="ChEBI" id="CHEBI:57540"/>
        <dbReference type="ChEBI" id="CHEBI:57700"/>
        <dbReference type="ChEBI" id="CHEBI:57945"/>
        <dbReference type="EC" id="1.1.1.31"/>
    </reaction>
</comment>
<dbReference type="EC" id="1.1.1.31" evidence="6"/>
<evidence type="ECO:0000313" key="10">
    <source>
        <dbReference type="EMBL" id="SIS88106.1"/>
    </source>
</evidence>
<dbReference type="Gene3D" id="3.40.50.720">
    <property type="entry name" value="NAD(P)-binding Rossmann-like Domain"/>
    <property type="match status" value="1"/>
</dbReference>
<dbReference type="InterPro" id="IPR008927">
    <property type="entry name" value="6-PGluconate_DH-like_C_sf"/>
</dbReference>
<dbReference type="Pfam" id="PF16113">
    <property type="entry name" value="ECH_2"/>
    <property type="match status" value="1"/>
</dbReference>
<comment type="similarity">
    <text evidence="1 6">Belongs to the HIBADH-related family.</text>
</comment>
<dbReference type="InterPro" id="IPR045004">
    <property type="entry name" value="ECH_dom"/>
</dbReference>